<dbReference type="AlphaFoldDB" id="A0AAP2Z4M9"/>
<keyword evidence="1" id="KW-1133">Transmembrane helix</keyword>
<organism evidence="2 3">
    <name type="scientific">Natronosalvus hydrolyticus</name>
    <dbReference type="NCBI Taxonomy" id="2979988"/>
    <lineage>
        <taxon>Archaea</taxon>
        <taxon>Methanobacteriati</taxon>
        <taxon>Methanobacteriota</taxon>
        <taxon>Stenosarchaea group</taxon>
        <taxon>Halobacteria</taxon>
        <taxon>Halobacteriales</taxon>
        <taxon>Natrialbaceae</taxon>
        <taxon>Natronosalvus</taxon>
    </lineage>
</organism>
<evidence type="ECO:0000313" key="3">
    <source>
        <dbReference type="Proteomes" id="UP001321047"/>
    </source>
</evidence>
<keyword evidence="1" id="KW-0812">Transmembrane</keyword>
<evidence type="ECO:0008006" key="4">
    <source>
        <dbReference type="Google" id="ProtNLM"/>
    </source>
</evidence>
<dbReference type="InterPro" id="IPR012340">
    <property type="entry name" value="NA-bd_OB-fold"/>
</dbReference>
<reference evidence="2 3" key="1">
    <citation type="submission" date="2022-09" db="EMBL/GenBank/DDBJ databases">
        <title>Enrichment on poylsaccharides allowed isolation of novel metabolic and taxonomic groups of Haloarchaea.</title>
        <authorList>
            <person name="Sorokin D.Y."/>
            <person name="Elcheninov A.G."/>
            <person name="Khizhniak T.V."/>
            <person name="Kolganova T.V."/>
            <person name="Kublanov I.V."/>
        </authorList>
    </citation>
    <scope>NUCLEOTIDE SEQUENCE [LARGE SCALE GENOMIC DNA]</scope>
    <source>
        <strain evidence="2 3">AArc-curdl1</strain>
    </source>
</reference>
<dbReference type="EMBL" id="JAOPJZ010000001">
    <property type="protein sequence ID" value="MCU4750531.1"/>
    <property type="molecule type" value="Genomic_DNA"/>
</dbReference>
<protein>
    <recommendedName>
        <fullName evidence="4">TRAM domain-containing protein</fullName>
    </recommendedName>
</protein>
<dbReference type="Proteomes" id="UP001321047">
    <property type="component" value="Unassembled WGS sequence"/>
</dbReference>
<keyword evidence="1" id="KW-0472">Membrane</keyword>
<comment type="caution">
    <text evidence="2">The sequence shown here is derived from an EMBL/GenBank/DDBJ whole genome shotgun (WGS) entry which is preliminary data.</text>
</comment>
<proteinExistence type="predicted"/>
<evidence type="ECO:0000256" key="1">
    <source>
        <dbReference type="SAM" id="Phobius"/>
    </source>
</evidence>
<keyword evidence="3" id="KW-1185">Reference proteome</keyword>
<accession>A0AAP2Z4M9</accession>
<evidence type="ECO:0000313" key="2">
    <source>
        <dbReference type="EMBL" id="MCU4750531.1"/>
    </source>
</evidence>
<sequence>MEWSSVGVLLVSGIVLSGLVGLWLRRRRSSVGDPWSPADVDAYLEDADLYDIEQLEELGAYDRLIGLAEAGEITDERAFEELCHAIVAAGHDWEDAVEEFDDMDDVSQSYHAHQEAREREPPVTIGEEVTLGVLELETHHSGERRAIGKVEGFVVFVQDVPETVTEGDILRAKIMYFNRNRTSASASLLEVQS</sequence>
<name>A0AAP2Z4M9_9EURY</name>
<feature type="transmembrane region" description="Helical" evidence="1">
    <location>
        <begin position="6"/>
        <end position="24"/>
    </location>
</feature>
<dbReference type="Gene3D" id="2.40.50.140">
    <property type="entry name" value="Nucleic acid-binding proteins"/>
    <property type="match status" value="1"/>
</dbReference>
<dbReference type="CDD" id="cd12087">
    <property type="entry name" value="TM_EGFR-like"/>
    <property type="match status" value="1"/>
</dbReference>
<gene>
    <name evidence="2" type="ORF">OB919_00810</name>
</gene>
<dbReference type="RefSeq" id="WP_342805406.1">
    <property type="nucleotide sequence ID" value="NZ_JAOPJZ010000001.1"/>
</dbReference>